<dbReference type="Pfam" id="PF18884">
    <property type="entry name" value="TSP3_bac"/>
    <property type="match status" value="21"/>
</dbReference>
<evidence type="ECO:0000313" key="7">
    <source>
        <dbReference type="Proteomes" id="UP000321580"/>
    </source>
</evidence>
<protein>
    <submittedName>
        <fullName evidence="6">Uncharacterized protein</fullName>
    </submittedName>
</protein>
<feature type="region of interest" description="Disordered" evidence="5">
    <location>
        <begin position="864"/>
        <end position="1047"/>
    </location>
</feature>
<evidence type="ECO:0000256" key="4">
    <source>
        <dbReference type="ARBA" id="ARBA00022837"/>
    </source>
</evidence>
<dbReference type="OrthoDB" id="9805017at2"/>
<evidence type="ECO:0000256" key="3">
    <source>
        <dbReference type="ARBA" id="ARBA00022729"/>
    </source>
</evidence>
<feature type="compositionally biased region" description="Acidic residues" evidence="5">
    <location>
        <begin position="486"/>
        <end position="502"/>
    </location>
</feature>
<evidence type="ECO:0000256" key="5">
    <source>
        <dbReference type="SAM" id="MobiDB-lite"/>
    </source>
</evidence>
<keyword evidence="3" id="KW-0732">Signal</keyword>
<evidence type="ECO:0000256" key="1">
    <source>
        <dbReference type="ARBA" id="ARBA00004613"/>
    </source>
</evidence>
<feature type="compositionally biased region" description="Acidic residues" evidence="5">
    <location>
        <begin position="886"/>
        <end position="895"/>
    </location>
</feature>
<keyword evidence="7" id="KW-1185">Reference proteome</keyword>
<organism evidence="6 7">
    <name type="scientific">Phaeodactylibacter luteus</name>
    <dbReference type="NCBI Taxonomy" id="1564516"/>
    <lineage>
        <taxon>Bacteria</taxon>
        <taxon>Pseudomonadati</taxon>
        <taxon>Bacteroidota</taxon>
        <taxon>Saprospiria</taxon>
        <taxon>Saprospirales</taxon>
        <taxon>Haliscomenobacteraceae</taxon>
        <taxon>Phaeodactylibacter</taxon>
    </lineage>
</organism>
<feature type="region of interest" description="Disordered" evidence="5">
    <location>
        <begin position="247"/>
        <end position="301"/>
    </location>
</feature>
<sequence>MQRKRSSLRWFSVILFFWLAAFVPQNVRAQSASQGNVYISGGQEIAIFGPSHHFENGGSGALPGIIQTQRSAPQGYMSFIGGAEALGQTDAAHVDGYVKKYGNTAFSFPVGDGTALRQLSISAPTNANEVYAVAWLPGDPSSVGDPSDGGALHSILAVGDSLASVSPAGQWDWLALSGTGEGLSITVSIPDMNGFADATDLRLAGWDGSQWVALGTTGATGLTAGSTLTGTMMAGISAIGIGRMDADPDMDGLTNTQEATAGTDPNNPDTDGDGLYDGEEVLGLDDPATNPTVTGISDPLDPCSPAQPAGYADYNAGNAIWSAADCDGDGVPNGEEDMNGTDPYNDPGDTDGDGINDDQEAEDGTDPNDPCSPAQPAGYTGYDAGNAIWSAADCDGDGVPNGEEDMNGTDPYNNPGDTDGDGINDDQEAEDGTGPNDPCSPAQPAGYTGYDAGNAIWSAADCDGDGVPNGEEDMNGTDPYNNPGDTDGDGINDDQEAEDGTDPNDPCSPAQPAGYTGYDAGNAIWSVADCDGDGVPNGEEDMNGTDPYNNPGDMDGDGINDDQEIEDGTGPNDPCSPAQPAGYTGYDAGNAIWSAADCDGDGVPNGEEDMNGTDPYNNPGDTDGDGINDDQEAEDGTDPNDPCSPAQAAGYTGYDAGNAIWSAADCDGDGVPNGEEDMNGTDPYNNPGDTDGDGINDDQETEDGTGPNDPCSPAQPAGYAGYDAGNAIWSAADCDGDGVPNGEEDMNGTDPYNNPGDTDGDGINDDQEIEDGTGPNDPCSPAQPAGYTGYDAGNAIWSAADCDGDGLLNGDEDANGTDPYDADTDGDDIDDGTDPSPDDPCLPVQAAGYTGYDASNAIWAAADCDGDGLLNGDEDTNGTDPYNADTDGDGVDDGTDLNPLDPCSPAQPAGYAGYDAGNAIWSAADCDGDGVPNGEEVANGTDPYNNPGDTDGDGINDDQEIEDGTGPNDPCSPAQAAGYTGYDAGNAIWSAADCDSDGVPNGDEDANGTDPYNNPGDTDGDSINDDQEIEDSTDPLDPCSPAQPAGYTGYDAGNAIWSAADCDGDGLLNGDEDTNGTDPYNPDTDGDGVGDDTDPAPNDPCAPNTASPTCTAPLSVKVFLQGALLNSIDLGLMRDDLRQQGHLPLVDPYAGMNNPRFDHAGNAGLATTTAAVLSANSGTPDAIVDWVFLELRDASNFRNIVETRAVLLQRDGDLVDPTDGVSPVSIAGVVGQSYYIAVKHRNHLGVMTAAPVLLSDTANVVDFTTAPNSSLYSRPGGGVNYQGAAMVIMGGVKALWAGDANGDGKIKYQGAFSDNNLLQGVILHGNNPSGFYNFSDAFGYFSGDLNMDGVVKYQGVNSEPSLKFINILFNFSNWNPVGLYNSDRLIEQLP</sequence>
<dbReference type="PANTHER" id="PTHR37467:SF1">
    <property type="entry name" value="EXPORTED CALCIUM-BINDING GLYCOPROTEIN"/>
    <property type="match status" value="1"/>
</dbReference>
<feature type="compositionally biased region" description="Acidic residues" evidence="5">
    <location>
        <begin position="690"/>
        <end position="703"/>
    </location>
</feature>
<feature type="compositionally biased region" description="Acidic residues" evidence="5">
    <location>
        <begin position="554"/>
        <end position="567"/>
    </location>
</feature>
<feature type="compositionally biased region" description="Acidic residues" evidence="5">
    <location>
        <begin position="758"/>
        <end position="771"/>
    </location>
</feature>
<keyword evidence="2" id="KW-0964">Secreted</keyword>
<comment type="caution">
    <text evidence="6">The sequence shown here is derived from an EMBL/GenBank/DDBJ whole genome shotgun (WGS) entry which is preliminary data.</text>
</comment>
<evidence type="ECO:0000313" key="6">
    <source>
        <dbReference type="EMBL" id="TXB61323.1"/>
    </source>
</evidence>
<feature type="compositionally biased region" description="Acidic residues" evidence="5">
    <location>
        <begin position="270"/>
        <end position="283"/>
    </location>
</feature>
<dbReference type="EMBL" id="VOOR01000066">
    <property type="protein sequence ID" value="TXB61323.1"/>
    <property type="molecule type" value="Genomic_DNA"/>
</dbReference>
<gene>
    <name evidence="6" type="ORF">FRY97_19755</name>
</gene>
<proteinExistence type="predicted"/>
<feature type="compositionally biased region" description="Polar residues" evidence="5">
    <location>
        <begin position="253"/>
        <end position="269"/>
    </location>
</feature>
<keyword evidence="4" id="KW-0106">Calcium</keyword>
<reference evidence="6 7" key="1">
    <citation type="submission" date="2019-08" db="EMBL/GenBank/DDBJ databases">
        <title>Genome of Phaeodactylibacter luteus.</title>
        <authorList>
            <person name="Bowman J.P."/>
        </authorList>
    </citation>
    <scope>NUCLEOTIDE SEQUENCE [LARGE SCALE GENOMIC DNA]</scope>
    <source>
        <strain evidence="6 7">KCTC 42180</strain>
    </source>
</reference>
<dbReference type="PANTHER" id="PTHR37467">
    <property type="entry name" value="EXPORTED CALCIUM-BINDING GLYCOPROTEIN-RELATED"/>
    <property type="match status" value="1"/>
</dbReference>
<feature type="compositionally biased region" description="Acidic residues" evidence="5">
    <location>
        <begin position="348"/>
        <end position="366"/>
    </location>
</feature>
<comment type="subcellular location">
    <subcellularLocation>
        <location evidence="1">Secreted</location>
    </subcellularLocation>
</comment>
<feature type="region of interest" description="Disordered" evidence="5">
    <location>
        <begin position="1067"/>
        <end position="1108"/>
    </location>
</feature>
<dbReference type="Proteomes" id="UP000321580">
    <property type="component" value="Unassembled WGS sequence"/>
</dbReference>
<feature type="compositionally biased region" description="Acidic residues" evidence="5">
    <location>
        <begin position="622"/>
        <end position="638"/>
    </location>
</feature>
<feature type="compositionally biased region" description="Acidic residues" evidence="5">
    <location>
        <begin position="418"/>
        <end position="431"/>
    </location>
</feature>
<dbReference type="InterPro" id="IPR059100">
    <property type="entry name" value="TSP3_bac"/>
</dbReference>
<evidence type="ECO:0000256" key="2">
    <source>
        <dbReference type="ARBA" id="ARBA00022525"/>
    </source>
</evidence>
<dbReference type="RefSeq" id="WP_147169349.1">
    <property type="nucleotide sequence ID" value="NZ_VOOR01000066.1"/>
</dbReference>
<feature type="region of interest" description="Disordered" evidence="5">
    <location>
        <begin position="327"/>
        <end position="847"/>
    </location>
</feature>
<dbReference type="InterPro" id="IPR053180">
    <property type="entry name" value="Ca-binding_acidic-repeat"/>
</dbReference>
<feature type="compositionally biased region" description="Acidic residues" evidence="5">
    <location>
        <begin position="950"/>
        <end position="963"/>
    </location>
</feature>
<feature type="compositionally biased region" description="Acidic residues" evidence="5">
    <location>
        <begin position="1018"/>
        <end position="1034"/>
    </location>
</feature>
<accession>A0A5C6RGS8</accession>
<feature type="compositionally biased region" description="Acidic residues" evidence="5">
    <location>
        <begin position="810"/>
        <end position="837"/>
    </location>
</feature>
<feature type="compositionally biased region" description="Acidic residues" evidence="5">
    <location>
        <begin position="1084"/>
        <end position="1094"/>
    </location>
</feature>
<name>A0A5C6RGS8_9BACT</name>